<evidence type="ECO:0000256" key="1">
    <source>
        <dbReference type="ARBA" id="ARBA00022714"/>
    </source>
</evidence>
<keyword evidence="5" id="KW-0411">Iron-sulfur</keyword>
<evidence type="ECO:0000313" key="6">
    <source>
        <dbReference type="EMBL" id="EKF21115.1"/>
    </source>
</evidence>
<sequence>MSRWTKPESGFWTDAYPELGRGPVSLQDCVSEAFYEKEREHVFRKTWLYMGRVERLPKPGSYFTRELRFLNTSIIIVRGKDGVIRAFHNICPHRGNKLLWEDNPFEEVSGRAPLLYCRFHGWRYNLDGSLHSPTRRDP</sequence>
<organism evidence="6 7">
    <name type="scientific">Mycolicibacterium hassiacum (strain DSM 44199 / CIP 105218 / JCM 12690 / 3849)</name>
    <name type="common">Mycobacterium hassiacum</name>
    <dbReference type="NCBI Taxonomy" id="1122247"/>
    <lineage>
        <taxon>Bacteria</taxon>
        <taxon>Bacillati</taxon>
        <taxon>Actinomycetota</taxon>
        <taxon>Actinomycetes</taxon>
        <taxon>Mycobacteriales</taxon>
        <taxon>Mycobacteriaceae</taxon>
        <taxon>Mycolicibacterium</taxon>
    </lineage>
</organism>
<keyword evidence="2" id="KW-0479">Metal-binding</keyword>
<dbReference type="Gene3D" id="2.102.10.10">
    <property type="entry name" value="Rieske [2Fe-2S] iron-sulphur domain"/>
    <property type="match status" value="1"/>
</dbReference>
<dbReference type="SUPFAM" id="SSF50022">
    <property type="entry name" value="ISP domain"/>
    <property type="match status" value="1"/>
</dbReference>
<name>K5B9U8_MYCHD</name>
<keyword evidence="4" id="KW-0408">Iron</keyword>
<evidence type="ECO:0000256" key="5">
    <source>
        <dbReference type="ARBA" id="ARBA00023014"/>
    </source>
</evidence>
<dbReference type="Pfam" id="PF00355">
    <property type="entry name" value="Rieske"/>
    <property type="match status" value="1"/>
</dbReference>
<dbReference type="InterPro" id="IPR017941">
    <property type="entry name" value="Rieske_2Fe-2S"/>
</dbReference>
<evidence type="ECO:0000256" key="2">
    <source>
        <dbReference type="ARBA" id="ARBA00022723"/>
    </source>
</evidence>
<proteinExistence type="predicted"/>
<dbReference type="PANTHER" id="PTHR43756">
    <property type="entry name" value="CHOLINE MONOOXYGENASE, CHLOROPLASTIC"/>
    <property type="match status" value="1"/>
</dbReference>
<keyword evidence="1" id="KW-0001">2Fe-2S</keyword>
<dbReference type="EMBL" id="AMRA01000157">
    <property type="protein sequence ID" value="EKF21115.1"/>
    <property type="molecule type" value="Genomic_DNA"/>
</dbReference>
<accession>K5B9U8</accession>
<gene>
    <name evidence="6" type="ORF">C731_4903</name>
</gene>
<keyword evidence="3" id="KW-0560">Oxidoreductase</keyword>
<comment type="caution">
    <text evidence="6">The sequence shown here is derived from an EMBL/GenBank/DDBJ whole genome shotgun (WGS) entry which is preliminary data.</text>
</comment>
<dbReference type="CDD" id="cd03469">
    <property type="entry name" value="Rieske_RO_Alpha_N"/>
    <property type="match status" value="1"/>
</dbReference>
<dbReference type="PROSITE" id="PS51296">
    <property type="entry name" value="RIESKE"/>
    <property type="match status" value="1"/>
</dbReference>
<evidence type="ECO:0000256" key="3">
    <source>
        <dbReference type="ARBA" id="ARBA00023002"/>
    </source>
</evidence>
<dbReference type="RefSeq" id="WP_005632752.1">
    <property type="nucleotide sequence ID" value="NZ_AMRA01000157.1"/>
</dbReference>
<dbReference type="PANTHER" id="PTHR43756:SF5">
    <property type="entry name" value="CHOLINE MONOOXYGENASE, CHLOROPLASTIC"/>
    <property type="match status" value="1"/>
</dbReference>
<dbReference type="STRING" id="1122247.GCA_000379865_04367"/>
<dbReference type="AlphaFoldDB" id="K5B9U8"/>
<dbReference type="InterPro" id="IPR036922">
    <property type="entry name" value="Rieske_2Fe-2S_sf"/>
</dbReference>
<dbReference type="Proteomes" id="UP000006265">
    <property type="component" value="Unassembled WGS sequence"/>
</dbReference>
<keyword evidence="7" id="KW-1185">Reference proteome</keyword>
<dbReference type="eggNOG" id="COG4638">
    <property type="taxonomic scope" value="Bacteria"/>
</dbReference>
<evidence type="ECO:0000313" key="7">
    <source>
        <dbReference type="Proteomes" id="UP000006265"/>
    </source>
</evidence>
<dbReference type="GO" id="GO:0046872">
    <property type="term" value="F:metal ion binding"/>
    <property type="evidence" value="ECO:0007669"/>
    <property type="project" value="UniProtKB-KW"/>
</dbReference>
<dbReference type="GO" id="GO:0051537">
    <property type="term" value="F:2 iron, 2 sulfur cluster binding"/>
    <property type="evidence" value="ECO:0007669"/>
    <property type="project" value="UniProtKB-KW"/>
</dbReference>
<protein>
    <submittedName>
        <fullName evidence="6">Rieske domain protein</fullName>
    </submittedName>
</protein>
<dbReference type="PRINTS" id="PR00090">
    <property type="entry name" value="RNGDIOXGNASE"/>
</dbReference>
<dbReference type="GO" id="GO:0004497">
    <property type="term" value="F:monooxygenase activity"/>
    <property type="evidence" value="ECO:0007669"/>
    <property type="project" value="UniProtKB-ARBA"/>
</dbReference>
<dbReference type="Gene3D" id="3.90.380.10">
    <property type="entry name" value="Naphthalene 1,2-dioxygenase Alpha Subunit, Chain A, domain 1"/>
    <property type="match status" value="1"/>
</dbReference>
<evidence type="ECO:0000256" key="4">
    <source>
        <dbReference type="ARBA" id="ARBA00023004"/>
    </source>
</evidence>
<feature type="non-terminal residue" evidence="6">
    <location>
        <position position="138"/>
    </location>
</feature>
<dbReference type="GO" id="GO:0016705">
    <property type="term" value="F:oxidoreductase activity, acting on paired donors, with incorporation or reduction of molecular oxygen"/>
    <property type="evidence" value="ECO:0007669"/>
    <property type="project" value="UniProtKB-ARBA"/>
</dbReference>
<reference evidence="6 7" key="1">
    <citation type="journal article" date="2012" name="J. Bacteriol.">
        <title>Genome sequence of Mycobacterium hassiacum DSM 44199, a rare source of heat-stable mycobacterial proteins.</title>
        <authorList>
            <person name="Tiago I."/>
            <person name="Maranha A."/>
            <person name="Mendes V."/>
            <person name="Alarico S."/>
            <person name="Moynihan P.J."/>
            <person name="Clarke A.J."/>
            <person name="Macedo-Ribeiro S."/>
            <person name="Pereira P.J."/>
            <person name="Empadinhas N."/>
        </authorList>
    </citation>
    <scope>NUCLEOTIDE SEQUENCE [LARGE SCALE GENOMIC DNA]</scope>
    <source>
        <strain evidence="7">DSM 44199 / CIP 105218 / JCM 12690 / 3849</strain>
    </source>
</reference>
<dbReference type="InterPro" id="IPR001663">
    <property type="entry name" value="Rng_hydr_dOase-A"/>
</dbReference>